<name>A0A512NM62_9HYPH</name>
<organism evidence="7 8">
    <name type="scientific">Reyranella soli</name>
    <dbReference type="NCBI Taxonomy" id="1230389"/>
    <lineage>
        <taxon>Bacteria</taxon>
        <taxon>Pseudomonadati</taxon>
        <taxon>Pseudomonadota</taxon>
        <taxon>Alphaproteobacteria</taxon>
        <taxon>Hyphomicrobiales</taxon>
        <taxon>Reyranellaceae</taxon>
        <taxon>Reyranella</taxon>
    </lineage>
</organism>
<dbReference type="PANTHER" id="PTHR12001:SF69">
    <property type="entry name" value="ALL TRANS-POLYPRENYL-DIPHOSPHATE SYNTHASE PDSS1"/>
    <property type="match status" value="1"/>
</dbReference>
<evidence type="ECO:0000256" key="2">
    <source>
        <dbReference type="ARBA" id="ARBA00006706"/>
    </source>
</evidence>
<dbReference type="GO" id="GO:0004659">
    <property type="term" value="F:prenyltransferase activity"/>
    <property type="evidence" value="ECO:0007669"/>
    <property type="project" value="InterPro"/>
</dbReference>
<comment type="caution">
    <text evidence="7">The sequence shown here is derived from an EMBL/GenBank/DDBJ whole genome shotgun (WGS) entry which is preliminary data.</text>
</comment>
<keyword evidence="8" id="KW-1185">Reference proteome</keyword>
<gene>
    <name evidence="7" type="ORF">RSO01_71960</name>
</gene>
<evidence type="ECO:0000256" key="3">
    <source>
        <dbReference type="ARBA" id="ARBA00022679"/>
    </source>
</evidence>
<proteinExistence type="inferred from homology"/>
<comment type="cofactor">
    <cofactor evidence="1">
        <name>Mg(2+)</name>
        <dbReference type="ChEBI" id="CHEBI:18420"/>
    </cofactor>
</comment>
<keyword evidence="3 6" id="KW-0808">Transferase</keyword>
<evidence type="ECO:0000256" key="5">
    <source>
        <dbReference type="ARBA" id="ARBA00022842"/>
    </source>
</evidence>
<dbReference type="InterPro" id="IPR008949">
    <property type="entry name" value="Isoprenoid_synthase_dom_sf"/>
</dbReference>
<evidence type="ECO:0000256" key="6">
    <source>
        <dbReference type="RuleBase" id="RU004466"/>
    </source>
</evidence>
<dbReference type="InterPro" id="IPR000092">
    <property type="entry name" value="Polyprenyl_synt"/>
</dbReference>
<keyword evidence="4" id="KW-0479">Metal-binding</keyword>
<protein>
    <submittedName>
        <fullName evidence="7">Farnesyltranstransferase</fullName>
    </submittedName>
</protein>
<reference evidence="7 8" key="1">
    <citation type="submission" date="2019-07" db="EMBL/GenBank/DDBJ databases">
        <title>Whole genome shotgun sequence of Reyranella soli NBRC 108950.</title>
        <authorList>
            <person name="Hosoyama A."/>
            <person name="Uohara A."/>
            <person name="Ohji S."/>
            <person name="Ichikawa N."/>
        </authorList>
    </citation>
    <scope>NUCLEOTIDE SEQUENCE [LARGE SCALE GENOMIC DNA]</scope>
    <source>
        <strain evidence="7 8">NBRC 108950</strain>
    </source>
</reference>
<evidence type="ECO:0000256" key="4">
    <source>
        <dbReference type="ARBA" id="ARBA00022723"/>
    </source>
</evidence>
<dbReference type="GO" id="GO:0008299">
    <property type="term" value="P:isoprenoid biosynthetic process"/>
    <property type="evidence" value="ECO:0007669"/>
    <property type="project" value="InterPro"/>
</dbReference>
<sequence>MGDYSQHMATVVTLEGKRKSPSLEPLLALCADDMAQVDREILARMRSPVALIPELANHLVGAGGKRMRPLLTVAAARLCGYANADDRHIKLATCVEFIHSATLLHDDVVDVSALRRGKPSANAVWGDKASVLVGDFLFTRSFELMVDVGSLDILGVLSRASSTIAEGEVLQLVSQRDTSTPEATYLEIIKAKTAKLFAAAAEVGAMVAGRDGPERVALESFGMNLGIAFQLVDDALDYAGREATLGKTVGDDFREGKITLPIILAFLRGRTVEREFWKRTIEKLDQREGDLEQAKMLLDRHGAIADTFERARHYGAMARDALGLFPDKPLKAAMLEAVDFAIARAH</sequence>
<dbReference type="SFLD" id="SFLDS00005">
    <property type="entry name" value="Isoprenoid_Synthase_Type_I"/>
    <property type="match status" value="1"/>
</dbReference>
<dbReference type="PANTHER" id="PTHR12001">
    <property type="entry name" value="GERANYLGERANYL PYROPHOSPHATE SYNTHASE"/>
    <property type="match status" value="1"/>
</dbReference>
<dbReference type="InterPro" id="IPR033749">
    <property type="entry name" value="Polyprenyl_synt_CS"/>
</dbReference>
<evidence type="ECO:0000313" key="8">
    <source>
        <dbReference type="Proteomes" id="UP000321058"/>
    </source>
</evidence>
<dbReference type="AlphaFoldDB" id="A0A512NM62"/>
<dbReference type="SUPFAM" id="SSF48576">
    <property type="entry name" value="Terpenoid synthases"/>
    <property type="match status" value="1"/>
</dbReference>
<dbReference type="Pfam" id="PF00348">
    <property type="entry name" value="polyprenyl_synt"/>
    <property type="match status" value="1"/>
</dbReference>
<evidence type="ECO:0000256" key="1">
    <source>
        <dbReference type="ARBA" id="ARBA00001946"/>
    </source>
</evidence>
<evidence type="ECO:0000313" key="7">
    <source>
        <dbReference type="EMBL" id="GEP60030.1"/>
    </source>
</evidence>
<dbReference type="PROSITE" id="PS00723">
    <property type="entry name" value="POLYPRENYL_SYNTHASE_1"/>
    <property type="match status" value="1"/>
</dbReference>
<comment type="similarity">
    <text evidence="2 6">Belongs to the FPP/GGPP synthase family.</text>
</comment>
<dbReference type="Proteomes" id="UP000321058">
    <property type="component" value="Unassembled WGS sequence"/>
</dbReference>
<dbReference type="EMBL" id="BKAJ01000147">
    <property type="protein sequence ID" value="GEP60030.1"/>
    <property type="molecule type" value="Genomic_DNA"/>
</dbReference>
<dbReference type="Gene3D" id="1.10.600.10">
    <property type="entry name" value="Farnesyl Diphosphate Synthase"/>
    <property type="match status" value="1"/>
</dbReference>
<keyword evidence="5" id="KW-0460">Magnesium</keyword>
<dbReference type="CDD" id="cd00685">
    <property type="entry name" value="Trans_IPPS_HT"/>
    <property type="match status" value="1"/>
</dbReference>
<dbReference type="GO" id="GO:0046872">
    <property type="term" value="F:metal ion binding"/>
    <property type="evidence" value="ECO:0007669"/>
    <property type="project" value="UniProtKB-KW"/>
</dbReference>
<accession>A0A512NM62</accession>